<dbReference type="InterPro" id="IPR041562">
    <property type="entry name" value="MCM_lid"/>
</dbReference>
<dbReference type="InterPro" id="IPR012340">
    <property type="entry name" value="NA-bd_OB-fold"/>
</dbReference>
<dbReference type="InterPro" id="IPR056875">
    <property type="entry name" value="MCM8/REC_WHD"/>
</dbReference>
<dbReference type="AlphaFoldDB" id="A0A2U1JBW2"/>
<organism evidence="9 10">
    <name type="scientific">Smittium angustum</name>
    <dbReference type="NCBI Taxonomy" id="133377"/>
    <lineage>
        <taxon>Eukaryota</taxon>
        <taxon>Fungi</taxon>
        <taxon>Fungi incertae sedis</taxon>
        <taxon>Zoopagomycota</taxon>
        <taxon>Kickxellomycotina</taxon>
        <taxon>Harpellomycetes</taxon>
        <taxon>Harpellales</taxon>
        <taxon>Legeriomycetaceae</taxon>
        <taxon>Smittium</taxon>
    </lineage>
</organism>
<evidence type="ECO:0000256" key="1">
    <source>
        <dbReference type="ARBA" id="ARBA00004123"/>
    </source>
</evidence>
<dbReference type="Proteomes" id="UP000245591">
    <property type="component" value="Unassembled WGS sequence"/>
</dbReference>
<proteinExistence type="inferred from homology"/>
<dbReference type="GO" id="GO:0031261">
    <property type="term" value="C:DNA replication preinitiation complex"/>
    <property type="evidence" value="ECO:0007669"/>
    <property type="project" value="UniProtKB-ARBA"/>
</dbReference>
<evidence type="ECO:0000313" key="10">
    <source>
        <dbReference type="Proteomes" id="UP000245591"/>
    </source>
</evidence>
<dbReference type="GO" id="GO:0003697">
    <property type="term" value="F:single-stranded DNA binding"/>
    <property type="evidence" value="ECO:0007669"/>
    <property type="project" value="TreeGrafter"/>
</dbReference>
<evidence type="ECO:0000313" key="9">
    <source>
        <dbReference type="EMBL" id="PWA02509.1"/>
    </source>
</evidence>
<dbReference type="GO" id="GO:0042555">
    <property type="term" value="C:MCM complex"/>
    <property type="evidence" value="ECO:0007669"/>
    <property type="project" value="UniProtKB-ARBA"/>
</dbReference>
<evidence type="ECO:0000256" key="5">
    <source>
        <dbReference type="ARBA" id="ARBA00023125"/>
    </source>
</evidence>
<dbReference type="SMART" id="SM00350">
    <property type="entry name" value="MCM"/>
    <property type="match status" value="1"/>
</dbReference>
<keyword evidence="10" id="KW-1185">Reference proteome</keyword>
<protein>
    <recommendedName>
        <fullName evidence="8">MCM C-terminal AAA(+) ATPase domain-containing protein</fullName>
    </recommendedName>
</protein>
<dbReference type="GO" id="GO:0043596">
    <property type="term" value="C:nuclear replication fork"/>
    <property type="evidence" value="ECO:0007669"/>
    <property type="project" value="UniProtKB-ARBA"/>
</dbReference>
<dbReference type="Pfam" id="PF00493">
    <property type="entry name" value="MCM"/>
    <property type="match status" value="1"/>
</dbReference>
<accession>A0A2U1JBW2</accession>
<keyword evidence="6" id="KW-0539">Nucleus</keyword>
<dbReference type="PRINTS" id="PR01657">
    <property type="entry name" value="MCMFAMILY"/>
</dbReference>
<dbReference type="Pfam" id="PF17855">
    <property type="entry name" value="MCM_lid"/>
    <property type="match status" value="1"/>
</dbReference>
<name>A0A2U1JBW2_SMIAN</name>
<dbReference type="GO" id="GO:0005524">
    <property type="term" value="F:ATP binding"/>
    <property type="evidence" value="ECO:0007669"/>
    <property type="project" value="UniProtKB-KW"/>
</dbReference>
<dbReference type="InterPro" id="IPR031327">
    <property type="entry name" value="MCM"/>
</dbReference>
<dbReference type="GO" id="GO:0005656">
    <property type="term" value="C:nuclear pre-replicative complex"/>
    <property type="evidence" value="ECO:0007669"/>
    <property type="project" value="UniProtKB-ARBA"/>
</dbReference>
<dbReference type="Gene3D" id="3.40.50.300">
    <property type="entry name" value="P-loop containing nucleotide triphosphate hydrolases"/>
    <property type="match status" value="1"/>
</dbReference>
<dbReference type="GO" id="GO:0006310">
    <property type="term" value="P:DNA recombination"/>
    <property type="evidence" value="ECO:0007669"/>
    <property type="project" value="UniProtKB-ARBA"/>
</dbReference>
<dbReference type="SUPFAM" id="SSF50249">
    <property type="entry name" value="Nucleic acid-binding proteins"/>
    <property type="match status" value="1"/>
</dbReference>
<dbReference type="CDD" id="cd22247">
    <property type="entry name" value="MCM8_WHD"/>
    <property type="match status" value="1"/>
</dbReference>
<comment type="similarity">
    <text evidence="2 7">Belongs to the MCM family.</text>
</comment>
<comment type="caution">
    <text evidence="9">The sequence shown here is derived from an EMBL/GenBank/DDBJ whole genome shotgun (WGS) entry which is preliminary data.</text>
</comment>
<evidence type="ECO:0000256" key="7">
    <source>
        <dbReference type="RuleBase" id="RU004070"/>
    </source>
</evidence>
<feature type="domain" description="MCM C-terminal AAA(+) ATPase" evidence="8">
    <location>
        <begin position="274"/>
        <end position="443"/>
    </location>
</feature>
<comment type="subcellular location">
    <subcellularLocation>
        <location evidence="1">Nucleus</location>
    </subcellularLocation>
</comment>
<evidence type="ECO:0000259" key="8">
    <source>
        <dbReference type="PROSITE" id="PS50051"/>
    </source>
</evidence>
<dbReference type="PROSITE" id="PS50051">
    <property type="entry name" value="MCM_2"/>
    <property type="match status" value="1"/>
</dbReference>
<dbReference type="Gene3D" id="2.40.50.140">
    <property type="entry name" value="Nucleic acid-binding proteins"/>
    <property type="match status" value="1"/>
</dbReference>
<dbReference type="GO" id="GO:0017116">
    <property type="term" value="F:single-stranded DNA helicase activity"/>
    <property type="evidence" value="ECO:0007669"/>
    <property type="project" value="TreeGrafter"/>
</dbReference>
<dbReference type="SUPFAM" id="SSF52540">
    <property type="entry name" value="P-loop containing nucleoside triphosphate hydrolases"/>
    <property type="match status" value="1"/>
</dbReference>
<evidence type="ECO:0000256" key="4">
    <source>
        <dbReference type="ARBA" id="ARBA00022840"/>
    </source>
</evidence>
<keyword evidence="5 7" id="KW-0238">DNA-binding</keyword>
<dbReference type="PANTHER" id="PTHR11630:SF47">
    <property type="entry name" value="DNA HELICASE MCM8"/>
    <property type="match status" value="1"/>
</dbReference>
<evidence type="ECO:0000256" key="3">
    <source>
        <dbReference type="ARBA" id="ARBA00022741"/>
    </source>
</evidence>
<dbReference type="PANTHER" id="PTHR11630">
    <property type="entry name" value="DNA REPLICATION LICENSING FACTOR MCM FAMILY MEMBER"/>
    <property type="match status" value="1"/>
</dbReference>
<dbReference type="GO" id="GO:0006279">
    <property type="term" value="P:premeiotic DNA replication"/>
    <property type="evidence" value="ECO:0007669"/>
    <property type="project" value="UniProtKB-ARBA"/>
</dbReference>
<sequence length="678" mass="76083">MERFTKRQKKNTEKIDVFEPFWELYYGSLKVYKNQGIESHKEKLDEVKEYIRNEPEHALKTLGLVGAKNIFETSQSMRTFYMLTKLTVRIHNCEPITPMKSIKSNMYKKLVTVRGTVVRTSITRPFLVKTQFNCIRCGRKQIISASDGKYITPTRCFTPGCKNPKFLADKNSFSETKTIDWQQLRIQEKIGDDKTEHGRMPRSVVIELTEDLTDSVVPGDFVQCTGILKVLSSEEVNKVGDSNDGKSDPKNSNIAGFTPADYEFIREVYNQPNLFKLLVQSLSPAIFGHEMVKAGLLLGIFGARQRDSNIKGRLSIRHNPHILVVGDPGLGKSQMLTAAASVATRGVYVCGSSGISTTGLTVTLVKESGSGDFALEAGALVLSDQGCCCIDEFDKMSSNHDALLEAMEQQSVSIAKAGMVCTLPARASVLAAANPVGGHYKPNAEKDKYLSEHVMKLHSGVSHEERLRWNSDFSSTQLLNQNPQSLQRSLELNPGEEIDLIPKSLLKVYIAYARKYVHPRLSERAKDIFQEFYLGLRLKHQSDSMPITNRQLEALIRLGEARARAELREIVTGQDAEDVIQIMESSLLQTYENEAGMLDFQRSQMGSGMSKQNEVKRFVAHLARIGRERFNNTFTVEMLKTAAQEINISFENFSDTLENINNQGYILKKGNGLFKLTM</sequence>
<dbReference type="InterPro" id="IPR027417">
    <property type="entry name" value="P-loop_NTPase"/>
</dbReference>
<dbReference type="InterPro" id="IPR033762">
    <property type="entry name" value="MCM_OB"/>
</dbReference>
<keyword evidence="3 7" id="KW-0547">Nucleotide-binding</keyword>
<gene>
    <name evidence="9" type="ORF">BB558_001399</name>
</gene>
<dbReference type="EMBL" id="MBFU01000073">
    <property type="protein sequence ID" value="PWA02509.1"/>
    <property type="molecule type" value="Genomic_DNA"/>
</dbReference>
<evidence type="ECO:0000256" key="6">
    <source>
        <dbReference type="ARBA" id="ARBA00023242"/>
    </source>
</evidence>
<reference evidence="9 10" key="1">
    <citation type="journal article" date="2018" name="MBio">
        <title>Comparative Genomics Reveals the Core Gene Toolbox for the Fungus-Insect Symbiosis.</title>
        <authorList>
            <person name="Wang Y."/>
            <person name="Stata M."/>
            <person name="Wang W."/>
            <person name="Stajich J.E."/>
            <person name="White M.M."/>
            <person name="Moncalvo J.M."/>
        </authorList>
    </citation>
    <scope>NUCLEOTIDE SEQUENCE [LARGE SCALE GENOMIC DNA]</scope>
    <source>
        <strain evidence="9 10">AUS-126-30</strain>
    </source>
</reference>
<keyword evidence="4 7" id="KW-0067">ATP-binding</keyword>
<evidence type="ECO:0000256" key="2">
    <source>
        <dbReference type="ARBA" id="ARBA00008010"/>
    </source>
</evidence>
<dbReference type="Gene3D" id="2.20.28.10">
    <property type="match status" value="1"/>
</dbReference>
<dbReference type="Pfam" id="PF17207">
    <property type="entry name" value="MCM_OB"/>
    <property type="match status" value="1"/>
</dbReference>
<dbReference type="InterPro" id="IPR001208">
    <property type="entry name" value="MCM_dom"/>
</dbReference>
<dbReference type="Pfam" id="PF25051">
    <property type="entry name" value="WHD_MCM8"/>
    <property type="match status" value="1"/>
</dbReference>